<comment type="caution">
    <text evidence="1">The sequence shown here is derived from an EMBL/GenBank/DDBJ whole genome shotgun (WGS) entry which is preliminary data.</text>
</comment>
<feature type="non-terminal residue" evidence="1">
    <location>
        <position position="64"/>
    </location>
</feature>
<gene>
    <name evidence="1" type="ORF">CJ199_14235</name>
</gene>
<dbReference type="Proteomes" id="UP000235598">
    <property type="component" value="Unassembled WGS sequence"/>
</dbReference>
<evidence type="ECO:0000313" key="2">
    <source>
        <dbReference type="Proteomes" id="UP000235598"/>
    </source>
</evidence>
<evidence type="ECO:0000313" key="1">
    <source>
        <dbReference type="EMBL" id="PMD04069.1"/>
    </source>
</evidence>
<organism evidence="1 2">
    <name type="scientific">Brevibacterium paucivorans</name>
    <dbReference type="NCBI Taxonomy" id="170994"/>
    <lineage>
        <taxon>Bacteria</taxon>
        <taxon>Bacillati</taxon>
        <taxon>Actinomycetota</taxon>
        <taxon>Actinomycetes</taxon>
        <taxon>Micrococcales</taxon>
        <taxon>Brevibacteriaceae</taxon>
        <taxon>Brevibacterium</taxon>
    </lineage>
</organism>
<dbReference type="EMBL" id="PNHK01000409">
    <property type="protein sequence ID" value="PMD04069.1"/>
    <property type="molecule type" value="Genomic_DNA"/>
</dbReference>
<protein>
    <submittedName>
        <fullName evidence="1">Uncharacterized protein</fullName>
    </submittedName>
</protein>
<accession>A0A2N6VIY6</accession>
<reference evidence="1 2" key="1">
    <citation type="submission" date="2017-09" db="EMBL/GenBank/DDBJ databases">
        <title>Bacterial strain isolated from the female urinary microbiota.</title>
        <authorList>
            <person name="Thomas-White K."/>
            <person name="Kumar N."/>
            <person name="Forster S."/>
            <person name="Putonti C."/>
            <person name="Lawley T."/>
            <person name="Wolfe A.J."/>
        </authorList>
    </citation>
    <scope>NUCLEOTIDE SEQUENCE [LARGE SCALE GENOMIC DNA]</scope>
    <source>
        <strain evidence="1 2">UMB1301</strain>
    </source>
</reference>
<proteinExistence type="predicted"/>
<name>A0A2N6VIY6_9MICO</name>
<dbReference type="AlphaFoldDB" id="A0A2N6VIY6"/>
<sequence>MTQTTHLLFRFKELQRRRHEKNFLNRSIAVACGFVLALSGISAANAGGKLTGYDTTVGKFNGSG</sequence>